<dbReference type="GO" id="GO:0003723">
    <property type="term" value="F:RNA binding"/>
    <property type="evidence" value="ECO:0007669"/>
    <property type="project" value="UniProtKB-UniRule"/>
</dbReference>
<dbReference type="PANTHER" id="PTHR15608">
    <property type="entry name" value="SPLICING FACTOR U2AF-ASSOCIATED PROTEIN 2"/>
    <property type="match status" value="1"/>
</dbReference>
<dbReference type="InterPro" id="IPR012677">
    <property type="entry name" value="Nucleotide-bd_a/b_plait_sf"/>
</dbReference>
<dbReference type="PROSITE" id="PS50102">
    <property type="entry name" value="RRM"/>
    <property type="match status" value="1"/>
</dbReference>
<keyword evidence="1" id="KW-0694">RNA-binding</keyword>
<dbReference type="Gene3D" id="3.30.70.330">
    <property type="match status" value="2"/>
</dbReference>
<accession>A0A8J2SZN9</accession>
<dbReference type="InterPro" id="IPR035979">
    <property type="entry name" value="RBD_domain_sf"/>
</dbReference>
<feature type="compositionally biased region" description="Low complexity" evidence="2">
    <location>
        <begin position="446"/>
        <end position="459"/>
    </location>
</feature>
<comment type="caution">
    <text evidence="4">The sequence shown here is derived from an EMBL/GenBank/DDBJ whole genome shotgun (WGS) entry which is preliminary data.</text>
</comment>
<dbReference type="OrthoDB" id="10258585at2759"/>
<reference evidence="4" key="1">
    <citation type="submission" date="2021-11" db="EMBL/GenBank/DDBJ databases">
        <authorList>
            <consortium name="Genoscope - CEA"/>
            <person name="William W."/>
        </authorList>
    </citation>
    <scope>NUCLEOTIDE SEQUENCE</scope>
</reference>
<protein>
    <recommendedName>
        <fullName evidence="3">RRM domain-containing protein</fullName>
    </recommendedName>
</protein>
<feature type="region of interest" description="Disordered" evidence="2">
    <location>
        <begin position="226"/>
        <end position="272"/>
    </location>
</feature>
<evidence type="ECO:0000256" key="2">
    <source>
        <dbReference type="SAM" id="MobiDB-lite"/>
    </source>
</evidence>
<feature type="compositionally biased region" description="Pro residues" evidence="2">
    <location>
        <begin position="366"/>
        <end position="377"/>
    </location>
</feature>
<dbReference type="InterPro" id="IPR034393">
    <property type="entry name" value="TatSF1-like"/>
</dbReference>
<dbReference type="EMBL" id="CAKKNE010000005">
    <property type="protein sequence ID" value="CAH0377198.1"/>
    <property type="molecule type" value="Genomic_DNA"/>
</dbReference>
<evidence type="ECO:0000259" key="3">
    <source>
        <dbReference type="PROSITE" id="PS50102"/>
    </source>
</evidence>
<feature type="domain" description="RRM" evidence="3">
    <location>
        <begin position="8"/>
        <end position="93"/>
    </location>
</feature>
<evidence type="ECO:0000256" key="1">
    <source>
        <dbReference type="PROSITE-ProRule" id="PRU00176"/>
    </source>
</evidence>
<evidence type="ECO:0000313" key="5">
    <source>
        <dbReference type="Proteomes" id="UP000789595"/>
    </source>
</evidence>
<dbReference type="Proteomes" id="UP000789595">
    <property type="component" value="Unassembled WGS sequence"/>
</dbReference>
<dbReference type="PANTHER" id="PTHR15608:SF0">
    <property type="entry name" value="HIV TAT-SPECIFIC FACTOR 1"/>
    <property type="match status" value="1"/>
</dbReference>
<organism evidence="4 5">
    <name type="scientific">Pelagomonas calceolata</name>
    <dbReference type="NCBI Taxonomy" id="35677"/>
    <lineage>
        <taxon>Eukaryota</taxon>
        <taxon>Sar</taxon>
        <taxon>Stramenopiles</taxon>
        <taxon>Ochrophyta</taxon>
        <taxon>Pelagophyceae</taxon>
        <taxon>Pelagomonadales</taxon>
        <taxon>Pelagomonadaceae</taxon>
        <taxon>Pelagomonas</taxon>
    </lineage>
</organism>
<dbReference type="GO" id="GO:0005684">
    <property type="term" value="C:U2-type spliceosomal complex"/>
    <property type="evidence" value="ECO:0007669"/>
    <property type="project" value="TreeGrafter"/>
</dbReference>
<evidence type="ECO:0000313" key="4">
    <source>
        <dbReference type="EMBL" id="CAH0377198.1"/>
    </source>
</evidence>
<dbReference type="SMART" id="SM00360">
    <property type="entry name" value="RRM"/>
    <property type="match status" value="2"/>
</dbReference>
<dbReference type="InterPro" id="IPR000504">
    <property type="entry name" value="RRM_dom"/>
</dbReference>
<dbReference type="Pfam" id="PF00076">
    <property type="entry name" value="RRM_1"/>
    <property type="match status" value="1"/>
</dbReference>
<dbReference type="GO" id="GO:0005686">
    <property type="term" value="C:U2 snRNP"/>
    <property type="evidence" value="ECO:0007669"/>
    <property type="project" value="TreeGrafter"/>
</dbReference>
<keyword evidence="5" id="KW-1185">Reference proteome</keyword>
<dbReference type="AlphaFoldDB" id="A0A8J2SZN9"/>
<name>A0A8J2SZN9_9STRA</name>
<gene>
    <name evidence="4" type="ORF">PECAL_5P17690</name>
</gene>
<proteinExistence type="predicted"/>
<sequence>MDDRLKPAAIYIQGLPTSIGNIQVEDICKKAGKIKKIKVYRDAGGVPKGDALVVFEAKRDRDVAADAVAMLDDMDVDQGGLGCYTISVSEAQFSQPRRAPKPKEEAPRSQRELAAAAAKAWGKELPPTDVVQAGDYSAPADCPKALVANVFDATKTTERDASIETEFGRECQRFGRVLDAECVLRGPDAGALLISFTAVDAARKCCVAMHGRTFDGRGLRCELWPTGARPARRDPSPSPSVSSRRVDPSPSPAREVEVVSAPPRPSSEGRSGAAFSVQELAYIDRVAKAAPRPPAETQERGRRAGVGPPAQAQERARRAGVGPPAEAPPRQRRGFSATPPAAPAGRGRGVDNRPAWMTSGGATPAPVAPPPAPPPAAAPSGRGRGVDNRPAWMTRPDRPGAPPPRTGEPPKAYVEPPASAPTRRVREAAPAQTRGGPMSIQGFIKATGHAAPGDAGGAPEPKRAKRNGRRGAADFFD</sequence>
<feature type="region of interest" description="Disordered" evidence="2">
    <location>
        <begin position="289"/>
        <end position="477"/>
    </location>
</feature>
<dbReference type="SUPFAM" id="SSF54928">
    <property type="entry name" value="RNA-binding domain, RBD"/>
    <property type="match status" value="1"/>
</dbReference>